<accession>A0A1X7UJG3</accession>
<dbReference type="GO" id="GO:0004252">
    <property type="term" value="F:serine-type endopeptidase activity"/>
    <property type="evidence" value="ECO:0007669"/>
    <property type="project" value="InterPro"/>
</dbReference>
<dbReference type="GO" id="GO:0012501">
    <property type="term" value="P:programmed cell death"/>
    <property type="evidence" value="ECO:0007669"/>
    <property type="project" value="TreeGrafter"/>
</dbReference>
<dbReference type="KEGG" id="aqu:100637088"/>
<dbReference type="PROSITE" id="PS50106">
    <property type="entry name" value="PDZ"/>
    <property type="match status" value="1"/>
</dbReference>
<dbReference type="Pfam" id="PF13180">
    <property type="entry name" value="PDZ_2"/>
    <property type="match status" value="1"/>
</dbReference>
<reference evidence="5" key="2">
    <citation type="submission" date="2017-05" db="UniProtKB">
        <authorList>
            <consortium name="EnsemblMetazoa"/>
        </authorList>
    </citation>
    <scope>IDENTIFICATION</scope>
</reference>
<dbReference type="Gene3D" id="2.30.42.10">
    <property type="match status" value="1"/>
</dbReference>
<dbReference type="InParanoid" id="A0A1X7UJG3"/>
<evidence type="ECO:0000256" key="3">
    <source>
        <dbReference type="ARBA" id="ARBA00022801"/>
    </source>
</evidence>
<dbReference type="AlphaFoldDB" id="A0A1X7UJG3"/>
<dbReference type="PANTHER" id="PTHR22939:SF129">
    <property type="entry name" value="SERINE PROTEASE HTRA2, MITOCHONDRIAL"/>
    <property type="match status" value="1"/>
</dbReference>
<dbReference type="eggNOG" id="KOG1320">
    <property type="taxonomic scope" value="Eukaryota"/>
</dbReference>
<dbReference type="GO" id="GO:0006508">
    <property type="term" value="P:proteolysis"/>
    <property type="evidence" value="ECO:0007669"/>
    <property type="project" value="UniProtKB-KW"/>
</dbReference>
<protein>
    <recommendedName>
        <fullName evidence="4">PDZ domain-containing protein</fullName>
    </recommendedName>
</protein>
<evidence type="ECO:0000256" key="2">
    <source>
        <dbReference type="ARBA" id="ARBA00022670"/>
    </source>
</evidence>
<dbReference type="InterPro" id="IPR001478">
    <property type="entry name" value="PDZ"/>
</dbReference>
<dbReference type="GO" id="GO:0043065">
    <property type="term" value="P:positive regulation of apoptotic process"/>
    <property type="evidence" value="ECO:0007669"/>
    <property type="project" value="TreeGrafter"/>
</dbReference>
<dbReference type="InterPro" id="IPR001940">
    <property type="entry name" value="Peptidase_S1C"/>
</dbReference>
<reference evidence="6" key="1">
    <citation type="journal article" date="2010" name="Nature">
        <title>The Amphimedon queenslandica genome and the evolution of animal complexity.</title>
        <authorList>
            <person name="Srivastava M."/>
            <person name="Simakov O."/>
            <person name="Chapman J."/>
            <person name="Fahey B."/>
            <person name="Gauthier M.E."/>
            <person name="Mitros T."/>
            <person name="Richards G.S."/>
            <person name="Conaco C."/>
            <person name="Dacre M."/>
            <person name="Hellsten U."/>
            <person name="Larroux C."/>
            <person name="Putnam N.H."/>
            <person name="Stanke M."/>
            <person name="Adamska M."/>
            <person name="Darling A."/>
            <person name="Degnan S.M."/>
            <person name="Oakley T.H."/>
            <person name="Plachetzki D.C."/>
            <person name="Zhai Y."/>
            <person name="Adamski M."/>
            <person name="Calcino A."/>
            <person name="Cummins S.F."/>
            <person name="Goodstein D.M."/>
            <person name="Harris C."/>
            <person name="Jackson D.J."/>
            <person name="Leys S.P."/>
            <person name="Shu S."/>
            <person name="Woodcroft B.J."/>
            <person name="Vervoort M."/>
            <person name="Kosik K.S."/>
            <person name="Manning G."/>
            <person name="Degnan B.M."/>
            <person name="Rokhsar D.S."/>
        </authorList>
    </citation>
    <scope>NUCLEOTIDE SEQUENCE [LARGE SCALE GENOMIC DNA]</scope>
</reference>
<keyword evidence="2" id="KW-0645">Protease</keyword>
<organism evidence="5">
    <name type="scientific">Amphimedon queenslandica</name>
    <name type="common">Sponge</name>
    <dbReference type="NCBI Taxonomy" id="400682"/>
    <lineage>
        <taxon>Eukaryota</taxon>
        <taxon>Metazoa</taxon>
        <taxon>Porifera</taxon>
        <taxon>Demospongiae</taxon>
        <taxon>Heteroscleromorpha</taxon>
        <taxon>Haplosclerida</taxon>
        <taxon>Niphatidae</taxon>
        <taxon>Amphimedon</taxon>
    </lineage>
</organism>
<dbReference type="PANTHER" id="PTHR22939">
    <property type="entry name" value="SERINE PROTEASE FAMILY S1C HTRA-RELATED"/>
    <property type="match status" value="1"/>
</dbReference>
<dbReference type="InterPro" id="IPR009003">
    <property type="entry name" value="Peptidase_S1_PA"/>
</dbReference>
<evidence type="ECO:0000313" key="6">
    <source>
        <dbReference type="Proteomes" id="UP000007879"/>
    </source>
</evidence>
<proteinExistence type="inferred from homology"/>
<dbReference type="EnsemblMetazoa" id="XM_019998191.1">
    <property type="protein sequence ID" value="XP_019853750.1"/>
    <property type="gene ID" value="LOC100637088"/>
</dbReference>
<dbReference type="SUPFAM" id="SSF50494">
    <property type="entry name" value="Trypsin-like serine proteases"/>
    <property type="match status" value="1"/>
</dbReference>
<dbReference type="Gene3D" id="2.40.10.120">
    <property type="match status" value="1"/>
</dbReference>
<name>A0A1X7UJG3_AMPQE</name>
<sequence length="424" mass="46393">MAFVLRRVYPRAVPIPGALSSFCWRIKSCDDERLALLSTAVPSHKPRGEKEETRSYKLGLLLGLGCFYLYSYTKNKEDMRKGIFQTAGCTATESDDKGAGQRRSARYNFLADTVEKVSPSVVGIEQRMFQHRRAWKVQAPIGSGFIINGGRYVLTNAHVVHSTQSVTVKLYNGRTLTGTVTHTDHVADLALIKLDLPKGSEPLPSLEFGSSASLRPGEWVIALGSPLSLSNTITSGVVSSVHRPASEIPDQRLQYQKPDMEYVQTDAAILPGNSGGPLVNLDGEVIGVNVMTAGPGISFAIPSDFAKRFLERASKKTSRSSGSASSHYGIGISMLTISPVVLPHIQNRFTSFAVSHGVLLVDVWRGSPADAAGLRKNDIIIEMNSKEVRNSEEIYQEVQKGKTVEFLILRGHEKKIIRVNPEPF</sequence>
<keyword evidence="3" id="KW-0378">Hydrolase</keyword>
<dbReference type="STRING" id="400682.A0A1X7UJG3"/>
<comment type="similarity">
    <text evidence="1">Belongs to the peptidase S1C family.</text>
</comment>
<dbReference type="Pfam" id="PF13365">
    <property type="entry name" value="Trypsin_2"/>
    <property type="match status" value="1"/>
</dbReference>
<evidence type="ECO:0000313" key="5">
    <source>
        <dbReference type="EnsemblMetazoa" id="Aqu2.1.28110_001"/>
    </source>
</evidence>
<dbReference type="OMA" id="IMSPEGY"/>
<gene>
    <name evidence="5" type="primary">100637088</name>
</gene>
<feature type="domain" description="PDZ" evidence="4">
    <location>
        <begin position="339"/>
        <end position="390"/>
    </location>
</feature>
<dbReference type="SUPFAM" id="SSF50156">
    <property type="entry name" value="PDZ domain-like"/>
    <property type="match status" value="1"/>
</dbReference>
<dbReference type="EnsemblMetazoa" id="Aqu2.1.28110_001">
    <property type="protein sequence ID" value="Aqu2.1.28110_001"/>
    <property type="gene ID" value="Aqu2.1.28110"/>
</dbReference>
<dbReference type="Proteomes" id="UP000007879">
    <property type="component" value="Unassembled WGS sequence"/>
</dbReference>
<keyword evidence="6" id="KW-1185">Reference proteome</keyword>
<dbReference type="OrthoDB" id="4217619at2759"/>
<evidence type="ECO:0000256" key="1">
    <source>
        <dbReference type="ARBA" id="ARBA00010541"/>
    </source>
</evidence>
<dbReference type="PRINTS" id="PR00834">
    <property type="entry name" value="PROTEASES2C"/>
</dbReference>
<evidence type="ECO:0000259" key="4">
    <source>
        <dbReference type="PROSITE" id="PS50106"/>
    </source>
</evidence>
<dbReference type="InterPro" id="IPR036034">
    <property type="entry name" value="PDZ_sf"/>
</dbReference>
<dbReference type="SMART" id="SM00228">
    <property type="entry name" value="PDZ"/>
    <property type="match status" value="1"/>
</dbReference>